<dbReference type="AlphaFoldDB" id="A0A8K0S0E0"/>
<sequence>MLQDLEDLSKKHPGDGEFRAFIDKRKKSIVEHDEVRTIVKDQLDRSTSGLAKVDRELNVVFKRLKQLDEERAAVVKEKEGADIAARRLSLMSRFMEPGWQTRLEMLESMMGDERGVSKS</sequence>
<dbReference type="Proteomes" id="UP000813427">
    <property type="component" value="Unassembled WGS sequence"/>
</dbReference>
<protein>
    <submittedName>
        <fullName evidence="1">Uncharacterized protein</fullName>
    </submittedName>
</protein>
<dbReference type="OrthoDB" id="5083185at2759"/>
<proteinExistence type="predicted"/>
<evidence type="ECO:0000313" key="1">
    <source>
        <dbReference type="EMBL" id="KAH7245544.1"/>
    </source>
</evidence>
<gene>
    <name evidence="1" type="ORF">BKA59DRAFT_493068</name>
</gene>
<name>A0A8K0S0E0_9HYPO</name>
<reference evidence="1" key="1">
    <citation type="journal article" date="2021" name="Nat. Commun.">
        <title>Genetic determinants of endophytism in the Arabidopsis root mycobiome.</title>
        <authorList>
            <person name="Mesny F."/>
            <person name="Miyauchi S."/>
            <person name="Thiergart T."/>
            <person name="Pickel B."/>
            <person name="Atanasova L."/>
            <person name="Karlsson M."/>
            <person name="Huettel B."/>
            <person name="Barry K.W."/>
            <person name="Haridas S."/>
            <person name="Chen C."/>
            <person name="Bauer D."/>
            <person name="Andreopoulos W."/>
            <person name="Pangilinan J."/>
            <person name="LaButti K."/>
            <person name="Riley R."/>
            <person name="Lipzen A."/>
            <person name="Clum A."/>
            <person name="Drula E."/>
            <person name="Henrissat B."/>
            <person name="Kohler A."/>
            <person name="Grigoriev I.V."/>
            <person name="Martin F.M."/>
            <person name="Hacquard S."/>
        </authorList>
    </citation>
    <scope>NUCLEOTIDE SEQUENCE</scope>
    <source>
        <strain evidence="1">MPI-SDFR-AT-0068</strain>
    </source>
</reference>
<accession>A0A8K0S0E0</accession>
<keyword evidence="2" id="KW-1185">Reference proteome</keyword>
<organism evidence="1 2">
    <name type="scientific">Fusarium tricinctum</name>
    <dbReference type="NCBI Taxonomy" id="61284"/>
    <lineage>
        <taxon>Eukaryota</taxon>
        <taxon>Fungi</taxon>
        <taxon>Dikarya</taxon>
        <taxon>Ascomycota</taxon>
        <taxon>Pezizomycotina</taxon>
        <taxon>Sordariomycetes</taxon>
        <taxon>Hypocreomycetidae</taxon>
        <taxon>Hypocreales</taxon>
        <taxon>Nectriaceae</taxon>
        <taxon>Fusarium</taxon>
        <taxon>Fusarium tricinctum species complex</taxon>
    </lineage>
</organism>
<comment type="caution">
    <text evidence="1">The sequence shown here is derived from an EMBL/GenBank/DDBJ whole genome shotgun (WGS) entry which is preliminary data.</text>
</comment>
<evidence type="ECO:0000313" key="2">
    <source>
        <dbReference type="Proteomes" id="UP000813427"/>
    </source>
</evidence>
<dbReference type="EMBL" id="JAGPXF010000004">
    <property type="protein sequence ID" value="KAH7245544.1"/>
    <property type="molecule type" value="Genomic_DNA"/>
</dbReference>